<dbReference type="AlphaFoldDB" id="A0A423TRB7"/>
<dbReference type="PANTHER" id="PTHR21113:SF4">
    <property type="entry name" value="CHITIN-BINDING TYPE-4 DOMAIN-CONTAINING PROTEIN"/>
    <property type="match status" value="1"/>
</dbReference>
<evidence type="ECO:0000313" key="2">
    <source>
        <dbReference type="EMBL" id="ROT78999.1"/>
    </source>
</evidence>
<comment type="caution">
    <text evidence="2">The sequence shown here is derived from an EMBL/GenBank/DDBJ whole genome shotgun (WGS) entry which is preliminary data.</text>
</comment>
<dbReference type="STRING" id="6689.A0A423TRB7"/>
<evidence type="ECO:0000313" key="3">
    <source>
        <dbReference type="Proteomes" id="UP000283509"/>
    </source>
</evidence>
<protein>
    <recommendedName>
        <fullName evidence="1">Chitin-binding type-4 domain-containing protein</fullName>
    </recommendedName>
</protein>
<dbReference type="Proteomes" id="UP000283509">
    <property type="component" value="Unassembled WGS sequence"/>
</dbReference>
<proteinExistence type="predicted"/>
<feature type="domain" description="Chitin-binding type-4" evidence="1">
    <location>
        <begin position="27"/>
        <end position="216"/>
    </location>
</feature>
<dbReference type="PANTHER" id="PTHR21113">
    <property type="entry name" value="AGAP001705-PA"/>
    <property type="match status" value="1"/>
</dbReference>
<reference evidence="2 3" key="1">
    <citation type="submission" date="2018-04" db="EMBL/GenBank/DDBJ databases">
        <authorList>
            <person name="Zhang X."/>
            <person name="Yuan J."/>
            <person name="Li F."/>
            <person name="Xiang J."/>
        </authorList>
    </citation>
    <scope>NUCLEOTIDE SEQUENCE [LARGE SCALE GENOMIC DNA]</scope>
    <source>
        <tissue evidence="2">Muscle</tissue>
    </source>
</reference>
<evidence type="ECO:0000259" key="1">
    <source>
        <dbReference type="Pfam" id="PF03067"/>
    </source>
</evidence>
<dbReference type="InterPro" id="IPR004302">
    <property type="entry name" value="Cellulose/chitin-bd_N"/>
</dbReference>
<gene>
    <name evidence="2" type="ORF">C7M84_002278</name>
</gene>
<reference evidence="2 3" key="2">
    <citation type="submission" date="2019-01" db="EMBL/GenBank/DDBJ databases">
        <title>The decoding of complex shrimp genome reveals the adaptation for benthos swimmer, frequently molting mechanism and breeding impact on genome.</title>
        <authorList>
            <person name="Sun Y."/>
            <person name="Gao Y."/>
            <person name="Yu Y."/>
        </authorList>
    </citation>
    <scope>NUCLEOTIDE SEQUENCE [LARGE SCALE GENOMIC DNA]</scope>
    <source>
        <tissue evidence="2">Muscle</tissue>
    </source>
</reference>
<name>A0A423TRB7_PENVA</name>
<keyword evidence="3" id="KW-1185">Reference proteome</keyword>
<organism evidence="2 3">
    <name type="scientific">Penaeus vannamei</name>
    <name type="common">Whiteleg shrimp</name>
    <name type="synonym">Litopenaeus vannamei</name>
    <dbReference type="NCBI Taxonomy" id="6689"/>
    <lineage>
        <taxon>Eukaryota</taxon>
        <taxon>Metazoa</taxon>
        <taxon>Ecdysozoa</taxon>
        <taxon>Arthropoda</taxon>
        <taxon>Crustacea</taxon>
        <taxon>Multicrustacea</taxon>
        <taxon>Malacostraca</taxon>
        <taxon>Eumalacostraca</taxon>
        <taxon>Eucarida</taxon>
        <taxon>Decapoda</taxon>
        <taxon>Dendrobranchiata</taxon>
        <taxon>Penaeoidea</taxon>
        <taxon>Penaeidae</taxon>
        <taxon>Penaeus</taxon>
    </lineage>
</organism>
<dbReference type="Pfam" id="PF03067">
    <property type="entry name" value="LPMO_10"/>
    <property type="match status" value="1"/>
</dbReference>
<accession>A0A423TRB7</accession>
<dbReference type="OrthoDB" id="64893at2759"/>
<dbReference type="EMBL" id="QCYY01001305">
    <property type="protein sequence ID" value="ROT78999.1"/>
    <property type="molecule type" value="Genomic_DNA"/>
</dbReference>
<sequence length="220" mass="23962">MGLRSRESAVWGLGLTLLCVGVGVLGHGRLMYPPSRSSAWRLGFDTPQNYNDNELFCGGFGIQYGQNGGKCGVCGDNWADPQPRDNEAGGTYGTGLITANFTKGQVITVEIDLTTSHIGHFEFRLCVNNAPDKIITDECLDEHLLQLADGSGPFFTVPDFNEAYFYIDMKLPDDVECFQCVLQWHYQTGNSWGDCGNGTTGLGCGDQEVFRGCSDIGIYA</sequence>